<dbReference type="EMBL" id="CP119072">
    <property type="protein sequence ID" value="WEL39825.1"/>
    <property type="molecule type" value="Genomic_DNA"/>
</dbReference>
<dbReference type="InterPro" id="IPR009025">
    <property type="entry name" value="RBP11-like_dimer"/>
</dbReference>
<accession>A0ABY8CLN2</accession>
<sequence>MDKEDCISILNDQTIQVKEEDHTIMNPLRWCISKNFTGESVELVGYTIPHPSDDVSNLTIQFSSESSQTPPNLLKKMVEGLECMEAIGNKMLSEIERFGNETNK</sequence>
<keyword evidence="2" id="KW-0804">Transcription</keyword>
<reference evidence="4 5" key="1">
    <citation type="submission" date="2023-02" db="EMBL/GenBank/DDBJ databases">
        <title>Encephalitozoon hellem ATCC 50451 complete genome.</title>
        <authorList>
            <person name="Mascarenhas dos Santos A.C."/>
            <person name="Julian A.T."/>
            <person name="Pombert J.-F."/>
        </authorList>
    </citation>
    <scope>NUCLEOTIDE SEQUENCE [LARGE SCALE GENOMIC DNA]</scope>
    <source>
        <strain evidence="4 5">ATCC 50451</strain>
    </source>
</reference>
<evidence type="ECO:0000256" key="2">
    <source>
        <dbReference type="ARBA" id="ARBA00023163"/>
    </source>
</evidence>
<dbReference type="InterPro" id="IPR033898">
    <property type="entry name" value="RNAP_AC19"/>
</dbReference>
<dbReference type="Pfam" id="PF13656">
    <property type="entry name" value="RNA_pol_L_2"/>
    <property type="match status" value="1"/>
</dbReference>
<protein>
    <submittedName>
        <fullName evidence="4">DNA-directed RNA polymerase I and III subunit AC19</fullName>
    </submittedName>
</protein>
<organism evidence="4 5">
    <name type="scientific">Encephalitozoon hellem</name>
    <name type="common">Microsporidian parasite</name>
    <dbReference type="NCBI Taxonomy" id="27973"/>
    <lineage>
        <taxon>Eukaryota</taxon>
        <taxon>Fungi</taxon>
        <taxon>Fungi incertae sedis</taxon>
        <taxon>Microsporidia</taxon>
        <taxon>Unikaryonidae</taxon>
        <taxon>Encephalitozoon</taxon>
    </lineage>
</organism>
<name>A0ABY8CLN2_ENCHE</name>
<dbReference type="SUPFAM" id="SSF55257">
    <property type="entry name" value="RBP11-like subunits of RNA polymerase"/>
    <property type="match status" value="1"/>
</dbReference>
<evidence type="ECO:0000313" key="5">
    <source>
        <dbReference type="Proteomes" id="UP001217963"/>
    </source>
</evidence>
<evidence type="ECO:0000256" key="1">
    <source>
        <dbReference type="ARBA" id="ARBA00022478"/>
    </source>
</evidence>
<keyword evidence="5" id="KW-1185">Reference proteome</keyword>
<dbReference type="GO" id="GO:0000428">
    <property type="term" value="C:DNA-directed RNA polymerase complex"/>
    <property type="evidence" value="ECO:0007669"/>
    <property type="project" value="UniProtKB-KW"/>
</dbReference>
<dbReference type="InterPro" id="IPR036603">
    <property type="entry name" value="RBP11-like"/>
</dbReference>
<evidence type="ECO:0000313" key="4">
    <source>
        <dbReference type="EMBL" id="WEL39825.1"/>
    </source>
</evidence>
<dbReference type="Proteomes" id="UP001217963">
    <property type="component" value="Chromosome XI"/>
</dbReference>
<gene>
    <name evidence="4" type="ORF">PFJ87_11g00620</name>
</gene>
<evidence type="ECO:0000259" key="3">
    <source>
        <dbReference type="Pfam" id="PF13656"/>
    </source>
</evidence>
<dbReference type="Gene3D" id="3.30.1360.10">
    <property type="entry name" value="RNA polymerase, RBP11-like subunit"/>
    <property type="match status" value="1"/>
</dbReference>
<dbReference type="CDD" id="cd07029">
    <property type="entry name" value="RNAP_I_III_AC19"/>
    <property type="match status" value="1"/>
</dbReference>
<proteinExistence type="predicted"/>
<feature type="domain" description="DNA-directed RNA polymerase RBP11-like dimerisation" evidence="3">
    <location>
        <begin position="14"/>
        <end position="82"/>
    </location>
</feature>
<keyword evidence="1 4" id="KW-0240">DNA-directed RNA polymerase</keyword>